<evidence type="ECO:0000256" key="5">
    <source>
        <dbReference type="ARBA" id="ARBA00022801"/>
    </source>
</evidence>
<accession>A0A4P9C9I2</accession>
<evidence type="ECO:0000256" key="3">
    <source>
        <dbReference type="ARBA" id="ARBA00022722"/>
    </source>
</evidence>
<dbReference type="SUPFAM" id="SSF54211">
    <property type="entry name" value="Ribosomal protein S5 domain 2-like"/>
    <property type="match status" value="1"/>
</dbReference>
<gene>
    <name evidence="7" type="primary">rnpA</name>
    <name evidence="9" type="ORF">CPZ25_013245</name>
</gene>
<keyword evidence="10" id="KW-1185">Reference proteome</keyword>
<comment type="subunit">
    <text evidence="7">Consists of a catalytic RNA component (M1 or rnpB) and a protein subunit.</text>
</comment>
<keyword evidence="3 7" id="KW-0540">Nuclease</keyword>
<dbReference type="EC" id="3.1.26.5" evidence="7 8"/>
<dbReference type="NCBIfam" id="TIGR00188">
    <property type="entry name" value="rnpA"/>
    <property type="match status" value="1"/>
</dbReference>
<evidence type="ECO:0000256" key="8">
    <source>
        <dbReference type="NCBIfam" id="TIGR00188"/>
    </source>
</evidence>
<dbReference type="InterPro" id="IPR020568">
    <property type="entry name" value="Ribosomal_Su5_D2-typ_SF"/>
</dbReference>
<dbReference type="InterPro" id="IPR020539">
    <property type="entry name" value="RNase_P_CS"/>
</dbReference>
<organism evidence="9 10">
    <name type="scientific">Eubacterium maltosivorans</name>
    <dbReference type="NCBI Taxonomy" id="2041044"/>
    <lineage>
        <taxon>Bacteria</taxon>
        <taxon>Bacillati</taxon>
        <taxon>Bacillota</taxon>
        <taxon>Clostridia</taxon>
        <taxon>Eubacteriales</taxon>
        <taxon>Eubacteriaceae</taxon>
        <taxon>Eubacterium</taxon>
    </lineage>
</organism>
<dbReference type="GO" id="GO:0004526">
    <property type="term" value="F:ribonuclease P activity"/>
    <property type="evidence" value="ECO:0007669"/>
    <property type="project" value="UniProtKB-UniRule"/>
</dbReference>
<dbReference type="Gene3D" id="3.30.230.10">
    <property type="match status" value="1"/>
</dbReference>
<comment type="similarity">
    <text evidence="7">Belongs to the RnpA family.</text>
</comment>
<evidence type="ECO:0000256" key="4">
    <source>
        <dbReference type="ARBA" id="ARBA00022759"/>
    </source>
</evidence>
<evidence type="ECO:0000256" key="7">
    <source>
        <dbReference type="HAMAP-Rule" id="MF_00227"/>
    </source>
</evidence>
<dbReference type="GO" id="GO:0042781">
    <property type="term" value="F:3'-tRNA processing endoribonuclease activity"/>
    <property type="evidence" value="ECO:0007669"/>
    <property type="project" value="TreeGrafter"/>
</dbReference>
<dbReference type="InterPro" id="IPR014721">
    <property type="entry name" value="Ribsml_uS5_D2-typ_fold_subgr"/>
</dbReference>
<dbReference type="AlphaFoldDB" id="A0A4P9C9I2"/>
<dbReference type="EMBL" id="CP029487">
    <property type="protein sequence ID" value="QCT72250.1"/>
    <property type="molecule type" value="Genomic_DNA"/>
</dbReference>
<keyword evidence="4 7" id="KW-0255">Endonuclease</keyword>
<evidence type="ECO:0000256" key="1">
    <source>
        <dbReference type="ARBA" id="ARBA00002663"/>
    </source>
</evidence>
<keyword evidence="2 7" id="KW-0819">tRNA processing</keyword>
<dbReference type="Pfam" id="PF00825">
    <property type="entry name" value="Ribonuclease_P"/>
    <property type="match status" value="1"/>
</dbReference>
<dbReference type="GO" id="GO:0001682">
    <property type="term" value="P:tRNA 5'-leader removal"/>
    <property type="evidence" value="ECO:0007669"/>
    <property type="project" value="UniProtKB-UniRule"/>
</dbReference>
<dbReference type="Proteomes" id="UP000218387">
    <property type="component" value="Chromosome"/>
</dbReference>
<keyword evidence="5 7" id="KW-0378">Hydrolase</keyword>
<evidence type="ECO:0000256" key="6">
    <source>
        <dbReference type="ARBA" id="ARBA00022884"/>
    </source>
</evidence>
<dbReference type="PANTHER" id="PTHR33992">
    <property type="entry name" value="RIBONUCLEASE P PROTEIN COMPONENT"/>
    <property type="match status" value="1"/>
</dbReference>
<comment type="function">
    <text evidence="1 7">RNaseP catalyzes the removal of the 5'-leader sequence from pre-tRNA to produce the mature 5'-terminus. It can also cleave other RNA substrates such as 4.5S RNA. The protein component plays an auxiliary but essential role in vivo by binding to the 5'-leader sequence and broadening the substrate specificity of the ribozyme.</text>
</comment>
<comment type="catalytic activity">
    <reaction evidence="7">
        <text>Endonucleolytic cleavage of RNA, removing 5'-extranucleotides from tRNA precursor.</text>
        <dbReference type="EC" id="3.1.26.5"/>
    </reaction>
</comment>
<dbReference type="PANTHER" id="PTHR33992:SF1">
    <property type="entry name" value="RIBONUCLEASE P PROTEIN COMPONENT"/>
    <property type="match status" value="1"/>
</dbReference>
<dbReference type="HAMAP" id="MF_00227">
    <property type="entry name" value="RNase_P"/>
    <property type="match status" value="1"/>
</dbReference>
<proteinExistence type="inferred from homology"/>
<dbReference type="InterPro" id="IPR000100">
    <property type="entry name" value="RNase_P"/>
</dbReference>
<dbReference type="GO" id="GO:0030677">
    <property type="term" value="C:ribonuclease P complex"/>
    <property type="evidence" value="ECO:0007669"/>
    <property type="project" value="TreeGrafter"/>
</dbReference>
<keyword evidence="6 7" id="KW-0694">RNA-binding</keyword>
<evidence type="ECO:0000256" key="2">
    <source>
        <dbReference type="ARBA" id="ARBA00022694"/>
    </source>
</evidence>
<reference evidence="9 10" key="1">
    <citation type="submission" date="2018-05" db="EMBL/GenBank/DDBJ databases">
        <title>Genome comparison of Eubacterium sp.</title>
        <authorList>
            <person name="Feng Y."/>
            <person name="Sanchez-Andrea I."/>
            <person name="Stams A.J.M."/>
            <person name="De Vos W.M."/>
        </authorList>
    </citation>
    <scope>NUCLEOTIDE SEQUENCE [LARGE SCALE GENOMIC DNA]</scope>
    <source>
        <strain evidence="9 10">YI</strain>
    </source>
</reference>
<protein>
    <recommendedName>
        <fullName evidence="7 8">Ribonuclease P protein component</fullName>
        <shortName evidence="7">RNase P protein</shortName>
        <shortName evidence="7">RNaseP protein</shortName>
        <ecNumber evidence="7 8">3.1.26.5</ecNumber>
    </recommendedName>
    <alternativeName>
        <fullName evidence="7">Protein C5</fullName>
    </alternativeName>
</protein>
<dbReference type="GO" id="GO:0000049">
    <property type="term" value="F:tRNA binding"/>
    <property type="evidence" value="ECO:0007669"/>
    <property type="project" value="UniProtKB-UniRule"/>
</dbReference>
<name>A0A4P9C9I2_EUBML</name>
<dbReference type="PROSITE" id="PS00648">
    <property type="entry name" value="RIBONUCLEASE_P"/>
    <property type="match status" value="1"/>
</dbReference>
<evidence type="ECO:0000313" key="10">
    <source>
        <dbReference type="Proteomes" id="UP000218387"/>
    </source>
</evidence>
<evidence type="ECO:0000313" key="9">
    <source>
        <dbReference type="EMBL" id="QCT72250.1"/>
    </source>
</evidence>
<sequence>MSGVIFLAKICTLKKQKDFKLVYQKGKVFGNRNLVMHYLKNGKDTNRLGIIVSKKVSNRAVVRNRIRRQLKEAYRLNENQFALGYDLVLIAKASCKDEKYPVIEKSLKHLFYKKNLMRQDHD</sequence>
<dbReference type="KEGG" id="emt:CPZ25_013245"/>